<dbReference type="InterPro" id="IPR018077">
    <property type="entry name" value="Glyco_hydro_fam25_subgr"/>
</dbReference>
<protein>
    <submittedName>
        <fullName evidence="4">GH25 family lysozyme M1 (1,4-beta-N-acetylmuramidase)</fullName>
    </submittedName>
</protein>
<dbReference type="SMART" id="SM00641">
    <property type="entry name" value="Glyco_25"/>
    <property type="match status" value="2"/>
</dbReference>
<dbReference type="InterPro" id="IPR002053">
    <property type="entry name" value="Glyco_hydro_25"/>
</dbReference>
<sequence length="369" mass="40056">MARTYGVDVSVYQDARLNYPGAQFAIVKLTEGTGYQNPVAYDQITSAKKQGIAPMGYHFATFGANSLAAVSEANCAIAKAKSVGLPKGSALACDWETGDGNKVDGGVNVSASAVLAFMDTVAKAGYKPLLYSGASLLRNNINTKLILAKYPNSLWVAAYPSGNGTKVDIPNFNYFPSMDGVAIWQFTDNWKGMHVDGNVMLIDVTKSNPSAKVAEQVKLPEKMEVTVHPVVKWDVPRVFVVTNKAGATLYDDYDLKKSIGSRPQNSSFIVLDEKNGAIKVGKNQWFDGRAGITKSNPIAYDDYKSGTLKVMLDNTHALDAPKADAGKVYKLVKGAKYKFEGRKGRFLALKDKYKDKTVYVTGNRAFIVL</sequence>
<dbReference type="SUPFAM" id="SSF51445">
    <property type="entry name" value="(Trans)glycosidases"/>
    <property type="match status" value="1"/>
</dbReference>
<accession>A0ABS4ME01</accession>
<evidence type="ECO:0000256" key="3">
    <source>
        <dbReference type="ARBA" id="ARBA00023295"/>
    </source>
</evidence>
<dbReference type="InterPro" id="IPR017853">
    <property type="entry name" value="GH"/>
</dbReference>
<dbReference type="Proteomes" id="UP001519292">
    <property type="component" value="Unassembled WGS sequence"/>
</dbReference>
<dbReference type="Gene3D" id="3.20.20.80">
    <property type="entry name" value="Glycosidases"/>
    <property type="match status" value="1"/>
</dbReference>
<organism evidence="4 5">
    <name type="scientific">Lactobacillus colini</name>
    <dbReference type="NCBI Taxonomy" id="1819254"/>
    <lineage>
        <taxon>Bacteria</taxon>
        <taxon>Bacillati</taxon>
        <taxon>Bacillota</taxon>
        <taxon>Bacilli</taxon>
        <taxon>Lactobacillales</taxon>
        <taxon>Lactobacillaceae</taxon>
        <taxon>Lactobacillus</taxon>
    </lineage>
</organism>
<dbReference type="Pfam" id="PF01183">
    <property type="entry name" value="Glyco_hydro_25"/>
    <property type="match status" value="1"/>
</dbReference>
<dbReference type="PROSITE" id="PS51904">
    <property type="entry name" value="GLYCOSYL_HYDROL_F25_2"/>
    <property type="match status" value="1"/>
</dbReference>
<evidence type="ECO:0000313" key="4">
    <source>
        <dbReference type="EMBL" id="MBP2057915.1"/>
    </source>
</evidence>
<keyword evidence="2" id="KW-0378">Hydrolase</keyword>
<comment type="caution">
    <text evidence="4">The sequence shown here is derived from an EMBL/GenBank/DDBJ whole genome shotgun (WGS) entry which is preliminary data.</text>
</comment>
<gene>
    <name evidence="4" type="ORF">J2Z60_001090</name>
</gene>
<name>A0ABS4ME01_9LACO</name>
<dbReference type="RefSeq" id="WP_209686660.1">
    <property type="nucleotide sequence ID" value="NZ_JAGGLU010000005.1"/>
</dbReference>
<evidence type="ECO:0000313" key="5">
    <source>
        <dbReference type="Proteomes" id="UP001519292"/>
    </source>
</evidence>
<dbReference type="EMBL" id="JAGGLU010000005">
    <property type="protein sequence ID" value="MBP2057915.1"/>
    <property type="molecule type" value="Genomic_DNA"/>
</dbReference>
<dbReference type="CDD" id="cd06415">
    <property type="entry name" value="GH25_Cpl1-like"/>
    <property type="match status" value="1"/>
</dbReference>
<evidence type="ECO:0000256" key="1">
    <source>
        <dbReference type="ARBA" id="ARBA00010646"/>
    </source>
</evidence>
<evidence type="ECO:0000256" key="2">
    <source>
        <dbReference type="ARBA" id="ARBA00022801"/>
    </source>
</evidence>
<proteinExistence type="inferred from homology"/>
<dbReference type="PANTHER" id="PTHR34135">
    <property type="entry name" value="LYSOZYME"/>
    <property type="match status" value="1"/>
</dbReference>
<reference evidence="4 5" key="1">
    <citation type="submission" date="2021-03" db="EMBL/GenBank/DDBJ databases">
        <title>Genomic Encyclopedia of Type Strains, Phase IV (KMG-IV): sequencing the most valuable type-strain genomes for metagenomic binning, comparative biology and taxonomic classification.</title>
        <authorList>
            <person name="Goeker M."/>
        </authorList>
    </citation>
    <scope>NUCLEOTIDE SEQUENCE [LARGE SCALE GENOMIC DNA]</scope>
    <source>
        <strain evidence="4 5">DSM 101872</strain>
    </source>
</reference>
<comment type="similarity">
    <text evidence="1">Belongs to the glycosyl hydrolase 25 family.</text>
</comment>
<keyword evidence="5" id="KW-1185">Reference proteome</keyword>
<keyword evidence="3" id="KW-0326">Glycosidase</keyword>
<dbReference type="PANTHER" id="PTHR34135:SF2">
    <property type="entry name" value="LYSOZYME"/>
    <property type="match status" value="1"/>
</dbReference>